<evidence type="ECO:0000256" key="5">
    <source>
        <dbReference type="ARBA" id="ARBA00022889"/>
    </source>
</evidence>
<sequence length="533" mass="60172">MVPLLLLLPLLWGESLQENPGYRLRVQESLTVQAGLGVLVPCNFSYPWSSWYSSMEPFIYWFREGDGPHSDPVATNNPKRRVKMETRGRFRLLRDPSDNDCSLSIRDARMSDTGVYYFRVERDDVKYSYRDKKLNLQVTAPPWKPYILFPEPLEAGRPTKLTCTLSLASGEGHPLLFSWVGEAVDIMNPDTLHSSELTLTPRPQDHGTNLTCRVTLQGSQVTLETTVRLNVSYAPQLVTMRISQESLTGRKDGLSSGAVMAAGLCQLRAEGLEMRWSLQEMAGYGLEVQESVAVKACMDVRVTCSFSYPWNSGYPWYSSGELFIYWFREKDQHTNNTVATNDPRKRVKPETRGRFSLLGDPSNNDCSLSIRQARLSDSGVYYFRVERGRDMRYSYRDKKLNLQVTGKPDIHFLEPLESGRPTKLTCTLSLACDEPHPLLFSWAGDALDAMKPDTLHSSELTLTPRPQDHGTNLTCRVTFQQVTLERTVLLNVSYIPRNLHISLSFRNVTGRTGPLLSRAGSCSWDCLQGGAGE</sequence>
<dbReference type="InterPro" id="IPR036179">
    <property type="entry name" value="Ig-like_dom_sf"/>
</dbReference>
<feature type="chain" id="PRO_5027798952" evidence="12">
    <location>
        <begin position="18"/>
        <end position="533"/>
    </location>
</feature>
<gene>
    <name evidence="15" type="primary">LOC104983918</name>
</gene>
<evidence type="ECO:0000313" key="15">
    <source>
        <dbReference type="RefSeq" id="XP_010831768.1"/>
    </source>
</evidence>
<comment type="subcellular location">
    <subcellularLocation>
        <location evidence="1">Membrane</location>
        <topology evidence="1">Single-pass type I membrane protein</topology>
    </subcellularLocation>
</comment>
<keyword evidence="3 12" id="KW-0732">Signal</keyword>
<evidence type="ECO:0000256" key="9">
    <source>
        <dbReference type="ARBA" id="ARBA00023180"/>
    </source>
</evidence>
<dbReference type="GeneID" id="104983918"/>
<dbReference type="Proteomes" id="UP000515208">
    <property type="component" value="Unplaced"/>
</dbReference>
<evidence type="ECO:0000256" key="6">
    <source>
        <dbReference type="ARBA" id="ARBA00022989"/>
    </source>
</evidence>
<evidence type="ECO:0000256" key="10">
    <source>
        <dbReference type="ARBA" id="ARBA00023319"/>
    </source>
</evidence>
<evidence type="ECO:0000256" key="3">
    <source>
        <dbReference type="ARBA" id="ARBA00022729"/>
    </source>
</evidence>
<dbReference type="Gene3D" id="2.60.40.10">
    <property type="entry name" value="Immunoglobulins"/>
    <property type="match status" value="4"/>
</dbReference>
<evidence type="ECO:0000256" key="12">
    <source>
        <dbReference type="SAM" id="SignalP"/>
    </source>
</evidence>
<keyword evidence="4" id="KW-0430">Lectin</keyword>
<dbReference type="InterPro" id="IPR003599">
    <property type="entry name" value="Ig_sub"/>
</dbReference>
<keyword evidence="10" id="KW-0393">Immunoglobulin domain</keyword>
<dbReference type="GO" id="GO:0007155">
    <property type="term" value="P:cell adhesion"/>
    <property type="evidence" value="ECO:0007669"/>
    <property type="project" value="UniProtKB-KW"/>
</dbReference>
<reference evidence="15" key="1">
    <citation type="submission" date="2025-08" db="UniProtKB">
        <authorList>
            <consortium name="RefSeq"/>
        </authorList>
    </citation>
    <scope>IDENTIFICATION</scope>
    <source>
        <tissue evidence="15">Blood</tissue>
    </source>
</reference>
<evidence type="ECO:0000256" key="8">
    <source>
        <dbReference type="ARBA" id="ARBA00023157"/>
    </source>
</evidence>
<dbReference type="InterPro" id="IPR051036">
    <property type="entry name" value="SIGLEC"/>
</dbReference>
<accession>A0A6P3GJK1</accession>
<evidence type="ECO:0000256" key="11">
    <source>
        <dbReference type="ARBA" id="ARBA00038361"/>
    </source>
</evidence>
<keyword evidence="14" id="KW-1185">Reference proteome</keyword>
<dbReference type="InterPro" id="IPR013783">
    <property type="entry name" value="Ig-like_fold"/>
</dbReference>
<dbReference type="PROSITE" id="PS50835">
    <property type="entry name" value="IG_LIKE"/>
    <property type="match status" value="3"/>
</dbReference>
<evidence type="ECO:0000256" key="4">
    <source>
        <dbReference type="ARBA" id="ARBA00022734"/>
    </source>
</evidence>
<dbReference type="InterPro" id="IPR007110">
    <property type="entry name" value="Ig-like_dom"/>
</dbReference>
<dbReference type="PANTHER" id="PTHR12035">
    <property type="entry name" value="SIALIC ACID BINDING IMMUNOGLOBULIN-LIKE LECTIN"/>
    <property type="match status" value="1"/>
</dbReference>
<keyword evidence="2" id="KW-0812">Transmembrane</keyword>
<evidence type="ECO:0000256" key="2">
    <source>
        <dbReference type="ARBA" id="ARBA00022692"/>
    </source>
</evidence>
<proteinExistence type="inferred from homology"/>
<dbReference type="GO" id="GO:0005886">
    <property type="term" value="C:plasma membrane"/>
    <property type="evidence" value="ECO:0007669"/>
    <property type="project" value="TreeGrafter"/>
</dbReference>
<keyword evidence="6" id="KW-1133">Transmembrane helix</keyword>
<dbReference type="SMART" id="SM00406">
    <property type="entry name" value="IGv"/>
    <property type="match status" value="2"/>
</dbReference>
<dbReference type="SUPFAM" id="SSF48726">
    <property type="entry name" value="Immunoglobulin"/>
    <property type="match status" value="4"/>
</dbReference>
<feature type="domain" description="Ig-like" evidence="13">
    <location>
        <begin position="20"/>
        <end position="135"/>
    </location>
</feature>
<dbReference type="GO" id="GO:0030246">
    <property type="term" value="F:carbohydrate binding"/>
    <property type="evidence" value="ECO:0007669"/>
    <property type="project" value="UniProtKB-KW"/>
</dbReference>
<organism evidence="14 15">
    <name type="scientific">Bison bison bison</name>
    <name type="common">North American plains bison</name>
    <dbReference type="NCBI Taxonomy" id="43346"/>
    <lineage>
        <taxon>Eukaryota</taxon>
        <taxon>Metazoa</taxon>
        <taxon>Chordata</taxon>
        <taxon>Craniata</taxon>
        <taxon>Vertebrata</taxon>
        <taxon>Euteleostomi</taxon>
        <taxon>Mammalia</taxon>
        <taxon>Eutheria</taxon>
        <taxon>Laurasiatheria</taxon>
        <taxon>Artiodactyla</taxon>
        <taxon>Ruminantia</taxon>
        <taxon>Pecora</taxon>
        <taxon>Bovidae</taxon>
        <taxon>Bovinae</taxon>
        <taxon>Bison</taxon>
    </lineage>
</organism>
<keyword evidence="7" id="KW-0472">Membrane</keyword>
<evidence type="ECO:0000256" key="1">
    <source>
        <dbReference type="ARBA" id="ARBA00004479"/>
    </source>
</evidence>
<protein>
    <submittedName>
        <fullName evidence="15">Uncharacterized protein LOC104983918</fullName>
    </submittedName>
</protein>
<dbReference type="KEGG" id="bbis:104983918"/>
<evidence type="ECO:0000313" key="14">
    <source>
        <dbReference type="Proteomes" id="UP000515208"/>
    </source>
</evidence>
<dbReference type="FunFam" id="2.60.40.10:FF:000829">
    <property type="entry name" value="Sialic acid-binding Ig-like lectin 8"/>
    <property type="match status" value="1"/>
</dbReference>
<dbReference type="SMART" id="SM00409">
    <property type="entry name" value="IG"/>
    <property type="match status" value="3"/>
</dbReference>
<comment type="similarity">
    <text evidence="11">Belongs to the immunoglobulin superfamily. SIGLEC (sialic acid binding Ig-like lectin) family.</text>
</comment>
<feature type="domain" description="Ig-like" evidence="13">
    <location>
        <begin position="145"/>
        <end position="228"/>
    </location>
</feature>
<evidence type="ECO:0000259" key="13">
    <source>
        <dbReference type="PROSITE" id="PS50835"/>
    </source>
</evidence>
<keyword evidence="5" id="KW-0130">Cell adhesion</keyword>
<dbReference type="RefSeq" id="XP_010831768.1">
    <property type="nucleotide sequence ID" value="XM_010833466.1"/>
</dbReference>
<name>A0A6P3GJK1_BISBB</name>
<dbReference type="Pfam" id="PF07686">
    <property type="entry name" value="V-set"/>
    <property type="match status" value="2"/>
</dbReference>
<feature type="domain" description="Ig-like" evidence="13">
    <location>
        <begin position="408"/>
        <end position="485"/>
    </location>
</feature>
<dbReference type="GO" id="GO:0033691">
    <property type="term" value="F:sialic acid binding"/>
    <property type="evidence" value="ECO:0007669"/>
    <property type="project" value="TreeGrafter"/>
</dbReference>
<dbReference type="PANTHER" id="PTHR12035:SF125">
    <property type="entry name" value="SIALIC ACID-BINDING IG-LIKE LECTIN 5"/>
    <property type="match status" value="1"/>
</dbReference>
<keyword evidence="9" id="KW-0325">Glycoprotein</keyword>
<dbReference type="AlphaFoldDB" id="A0A6P3GJK1"/>
<dbReference type="InterPro" id="IPR013106">
    <property type="entry name" value="Ig_V-set"/>
</dbReference>
<feature type="signal peptide" evidence="12">
    <location>
        <begin position="1"/>
        <end position="17"/>
    </location>
</feature>
<evidence type="ECO:0000256" key="7">
    <source>
        <dbReference type="ARBA" id="ARBA00023136"/>
    </source>
</evidence>
<keyword evidence="8" id="KW-1015">Disulfide bond</keyword>